<accession>A0A1Q5Q142</accession>
<dbReference type="Proteomes" id="UP000185628">
    <property type="component" value="Unassembled WGS sequence"/>
</dbReference>
<protein>
    <submittedName>
        <fullName evidence="2">Phosphatase</fullName>
    </submittedName>
</protein>
<dbReference type="CDD" id="cd07438">
    <property type="entry name" value="PHP_HisPPase_AMP"/>
    <property type="match status" value="1"/>
</dbReference>
<dbReference type="Pfam" id="PF02811">
    <property type="entry name" value="PHP"/>
    <property type="match status" value="1"/>
</dbReference>
<gene>
    <name evidence="2" type="ORF">BSZ39_09475</name>
</gene>
<comment type="caution">
    <text evidence="2">The sequence shown here is derived from an EMBL/GenBank/DDBJ whole genome shotgun (WGS) entry which is preliminary data.</text>
</comment>
<organism evidence="2 3">
    <name type="scientific">Bowdeniella nasicola</name>
    <dbReference type="NCBI Taxonomy" id="208480"/>
    <lineage>
        <taxon>Bacteria</taxon>
        <taxon>Bacillati</taxon>
        <taxon>Actinomycetota</taxon>
        <taxon>Actinomycetes</taxon>
        <taxon>Actinomycetales</taxon>
        <taxon>Actinomycetaceae</taxon>
        <taxon>Bowdeniella</taxon>
    </lineage>
</organism>
<dbReference type="EMBL" id="MQVR01000061">
    <property type="protein sequence ID" value="OKL53449.1"/>
    <property type="molecule type" value="Genomic_DNA"/>
</dbReference>
<dbReference type="GO" id="GO:0035312">
    <property type="term" value="F:5'-3' DNA exonuclease activity"/>
    <property type="evidence" value="ECO:0007669"/>
    <property type="project" value="TreeGrafter"/>
</dbReference>
<dbReference type="OrthoDB" id="9804333at2"/>
<dbReference type="Gene3D" id="1.10.150.650">
    <property type="match status" value="1"/>
</dbReference>
<name>A0A1Q5Q142_9ACTO</name>
<evidence type="ECO:0000313" key="3">
    <source>
        <dbReference type="Proteomes" id="UP000185628"/>
    </source>
</evidence>
<keyword evidence="3" id="KW-1185">Reference proteome</keyword>
<evidence type="ECO:0000259" key="1">
    <source>
        <dbReference type="SMART" id="SM00481"/>
    </source>
</evidence>
<dbReference type="PANTHER" id="PTHR42924:SF3">
    <property type="entry name" value="POLYMERASE_HISTIDINOL PHOSPHATASE N-TERMINAL DOMAIN-CONTAINING PROTEIN"/>
    <property type="match status" value="1"/>
</dbReference>
<sequence length="281" mass="30411">MRIDPHAHTTHSDGTDSVRGLLQAAKDADLDIVGITDHDTVAGWQEAEALAPEIGIGVLRGVEISCRADGITVHLLSFLHDPQNRELADVFESSRAERLSRAKAIADRLARDFPISWQDIVAHAGTGATIGRPHLADALVRAGVVPDRSAAFDQLLHPSSPYYVPYVSPHPVEVTALVRKAGGVPVLAHPRAYQRQRRVLGVDVIEQMSHAGLFALEADHRDHGPAARDEVKDLARRLGLRVSGGSDYHGSGKPNRLGENLMAADVLQAMEEEGYMSVVRP</sequence>
<feature type="domain" description="Polymerase/histidinol phosphatase N-terminal" evidence="1">
    <location>
        <begin position="3"/>
        <end position="68"/>
    </location>
</feature>
<dbReference type="InterPro" id="IPR016195">
    <property type="entry name" value="Pol/histidinol_Pase-like"/>
</dbReference>
<dbReference type="Gene3D" id="3.20.20.140">
    <property type="entry name" value="Metal-dependent hydrolases"/>
    <property type="match status" value="1"/>
</dbReference>
<proteinExistence type="predicted"/>
<dbReference type="GO" id="GO:0004534">
    <property type="term" value="F:5'-3' RNA exonuclease activity"/>
    <property type="evidence" value="ECO:0007669"/>
    <property type="project" value="TreeGrafter"/>
</dbReference>
<dbReference type="PANTHER" id="PTHR42924">
    <property type="entry name" value="EXONUCLEASE"/>
    <property type="match status" value="1"/>
</dbReference>
<evidence type="ECO:0000313" key="2">
    <source>
        <dbReference type="EMBL" id="OKL53449.1"/>
    </source>
</evidence>
<dbReference type="InterPro" id="IPR004013">
    <property type="entry name" value="PHP_dom"/>
</dbReference>
<dbReference type="InterPro" id="IPR003141">
    <property type="entry name" value="Pol/His_phosphatase_N"/>
</dbReference>
<dbReference type="AlphaFoldDB" id="A0A1Q5Q142"/>
<dbReference type="SUPFAM" id="SSF89550">
    <property type="entry name" value="PHP domain-like"/>
    <property type="match status" value="1"/>
</dbReference>
<dbReference type="InterPro" id="IPR052018">
    <property type="entry name" value="PHP_domain"/>
</dbReference>
<reference evidence="3" key="1">
    <citation type="submission" date="2016-12" db="EMBL/GenBank/DDBJ databases">
        <authorList>
            <person name="Meng X."/>
        </authorList>
    </citation>
    <scope>NUCLEOTIDE SEQUENCE [LARGE SCALE GENOMIC DNA]</scope>
    <source>
        <strain evidence="3">DSM 19116</strain>
    </source>
</reference>
<dbReference type="SMART" id="SM00481">
    <property type="entry name" value="POLIIIAc"/>
    <property type="match status" value="1"/>
</dbReference>